<keyword evidence="1" id="KW-0121">Carboxypeptidase</keyword>
<keyword evidence="1" id="KW-0378">Hydrolase</keyword>
<accession>A0ACC3YFA7</accession>
<evidence type="ECO:0000313" key="1">
    <source>
        <dbReference type="EMBL" id="KAL0930564.1"/>
    </source>
</evidence>
<keyword evidence="2" id="KW-1185">Reference proteome</keyword>
<sequence>MRTVKIAATVLAALPLVSAWVTPYGYRASLADRHIVEDLTVKATQPVRRADLQYFTDKTSPFYVDGAKIPEVSFDVGESYAGLIPIDATKPQAEQKRTFFWFFPTQNPAGKDEIIIWLNGGPGCSSMEGFMQENGPFMWQYGTYKPVANPYSWHKLANVIWVEYPTGTGFSAGNVTAKNNVDAAEEFLGFWENFVKTFNLQGKKIYITGESYSGIYVPYVGAAMLDRNDTSLFNVNGALYYNPIMPYFDNLGLGHAAFPAYFRYWENIFGLPNSVKAQLEKDNQECKFDEYLNKHLSFPPPAMPWPATQKADNCDILKHFNDAIYTINPCFNTYHIMDQCPVLWDVLGFPQVPYSPEGHTIYFNIPEVRKTVHVPLDHPEWVMCKGPVFVDGKDNYDGAEHERKFQTLVERTNNVHVSSGLADFVVQPNVTALGIQRTTWNGKQGFQTRPSTEFVIPPVVNDESNIPSWAGANVQGVVHTERGLTWSTAKLAGHMVPQYSPSSSLRHVEHLLGRVKSLTSGEGWSIKISANFSWPF</sequence>
<name>A0ACC3YFA7_COLTU</name>
<comment type="caution">
    <text evidence="1">The sequence shown here is derived from an EMBL/GenBank/DDBJ whole genome shotgun (WGS) entry which is preliminary data.</text>
</comment>
<protein>
    <submittedName>
        <fullName evidence="1">Carboxypeptidase</fullName>
    </submittedName>
</protein>
<reference evidence="1 2" key="1">
    <citation type="journal article" date="2020" name="Phytopathology">
        <title>Genome Sequence Resources of Colletotrichum truncatum, C. plurivorum, C. musicola, and C. sojae: Four Species Pathogenic to Soybean (Glycine max).</title>
        <authorList>
            <person name="Rogerio F."/>
            <person name="Boufleur T.R."/>
            <person name="Ciampi-Guillardi M."/>
            <person name="Sukno S.A."/>
            <person name="Thon M.R."/>
            <person name="Massola Junior N.S."/>
            <person name="Baroncelli R."/>
        </authorList>
    </citation>
    <scope>NUCLEOTIDE SEQUENCE [LARGE SCALE GENOMIC DNA]</scope>
    <source>
        <strain evidence="1 2">CMES1059</strain>
    </source>
</reference>
<proteinExistence type="predicted"/>
<evidence type="ECO:0000313" key="2">
    <source>
        <dbReference type="Proteomes" id="UP000805649"/>
    </source>
</evidence>
<keyword evidence="1" id="KW-0645">Protease</keyword>
<gene>
    <name evidence="1" type="ORF">CTRU02_214639</name>
</gene>
<dbReference type="Proteomes" id="UP000805649">
    <property type="component" value="Unassembled WGS sequence"/>
</dbReference>
<dbReference type="EMBL" id="VUJX02000011">
    <property type="protein sequence ID" value="KAL0930564.1"/>
    <property type="molecule type" value="Genomic_DNA"/>
</dbReference>
<organism evidence="1 2">
    <name type="scientific">Colletotrichum truncatum</name>
    <name type="common">Anthracnose fungus</name>
    <name type="synonym">Colletotrichum capsici</name>
    <dbReference type="NCBI Taxonomy" id="5467"/>
    <lineage>
        <taxon>Eukaryota</taxon>
        <taxon>Fungi</taxon>
        <taxon>Dikarya</taxon>
        <taxon>Ascomycota</taxon>
        <taxon>Pezizomycotina</taxon>
        <taxon>Sordariomycetes</taxon>
        <taxon>Hypocreomycetidae</taxon>
        <taxon>Glomerellales</taxon>
        <taxon>Glomerellaceae</taxon>
        <taxon>Colletotrichum</taxon>
        <taxon>Colletotrichum truncatum species complex</taxon>
    </lineage>
</organism>